<protein>
    <submittedName>
        <fullName evidence="1">Uncharacterized protein</fullName>
    </submittedName>
</protein>
<organism evidence="1">
    <name type="scientific">Oryza nivara</name>
    <name type="common">Indian wild rice</name>
    <name type="synonym">Oryza sativa f. spontanea</name>
    <dbReference type="NCBI Taxonomy" id="4536"/>
    <lineage>
        <taxon>Eukaryota</taxon>
        <taxon>Viridiplantae</taxon>
        <taxon>Streptophyta</taxon>
        <taxon>Embryophyta</taxon>
        <taxon>Tracheophyta</taxon>
        <taxon>Spermatophyta</taxon>
        <taxon>Magnoliopsida</taxon>
        <taxon>Liliopsida</taxon>
        <taxon>Poales</taxon>
        <taxon>Poaceae</taxon>
        <taxon>BOP clade</taxon>
        <taxon>Oryzoideae</taxon>
        <taxon>Oryzeae</taxon>
        <taxon>Oryzinae</taxon>
        <taxon>Oryza</taxon>
    </lineage>
</organism>
<dbReference type="HOGENOM" id="CLU_120192_2_1_1"/>
<dbReference type="EnsemblPlants" id="ONIVA12G06390.1">
    <property type="protein sequence ID" value="ONIVA12G06390.1"/>
    <property type="gene ID" value="ONIVA12G06390"/>
</dbReference>
<sequence>MEEDNGTMAVDSGGWRRLRQRRGFNPRCRTPGNVLTNKEVFTWAKRNNRRLLHVGDIDKTSKLHRSFICTSCSIWLSTEDMVESAGDGGCLLFLFCSSSL</sequence>
<dbReference type="AlphaFoldDB" id="A0A0E0J886"/>
<proteinExistence type="predicted"/>
<dbReference type="Proteomes" id="UP000006591">
    <property type="component" value="Chromosome 12"/>
</dbReference>
<keyword evidence="2" id="KW-1185">Reference proteome</keyword>
<dbReference type="OMA" id="HRSFICT"/>
<name>A0A0E0J886_ORYNI</name>
<evidence type="ECO:0000313" key="2">
    <source>
        <dbReference type="Proteomes" id="UP000006591"/>
    </source>
</evidence>
<dbReference type="Gramene" id="ONIVA12G06390.1">
    <property type="protein sequence ID" value="ONIVA12G06390.1"/>
    <property type="gene ID" value="ONIVA12G06390"/>
</dbReference>
<evidence type="ECO:0000313" key="1">
    <source>
        <dbReference type="EnsemblPlants" id="ONIVA12G06390.1"/>
    </source>
</evidence>
<reference evidence="1" key="2">
    <citation type="submission" date="2018-04" db="EMBL/GenBank/DDBJ databases">
        <title>OnivRS2 (Oryza nivara Reference Sequence Version 2).</title>
        <authorList>
            <person name="Zhang J."/>
            <person name="Kudrna D."/>
            <person name="Lee S."/>
            <person name="Talag J."/>
            <person name="Rajasekar S."/>
            <person name="Welchert J."/>
            <person name="Hsing Y.-I."/>
            <person name="Wing R.A."/>
        </authorList>
    </citation>
    <scope>NUCLEOTIDE SEQUENCE [LARGE SCALE GENOMIC DNA]</scope>
    <source>
        <strain evidence="1">SL10</strain>
    </source>
</reference>
<reference evidence="1" key="1">
    <citation type="submission" date="2015-04" db="UniProtKB">
        <authorList>
            <consortium name="EnsemblPlants"/>
        </authorList>
    </citation>
    <scope>IDENTIFICATION</scope>
    <source>
        <strain evidence="1">SL10</strain>
    </source>
</reference>
<accession>A0A0E0J886</accession>